<sequence length="411" mass="46077">MKTLYLDAFSGMSGDMFLGALIDLGIDLHAIETELKKLHVSGYTLTAERIAKSAIYGTNFDVVLDSGEKDHGFIEHREQEHHGHHHGRHLDDIVKLIENSDLSETVKKHAISIFQDIGRAESKVHNVPLNEVHFHEVGALDSIVDIVGSCIAMELLGVDNVKCSTITDGTGFIDVAHGRMPVPVPAVAQMLTERTIPVKQNTQVHTELLTPTGLGIVKEFVSEFSSLDQNDDIQKVGYGFGKRDTGLFNALRVFVLEKTDSHADVSATHDQVIQIETNIDDQTAEGLGYAMDQLLANGALDVFFTPIQMKKNRPGVKLTVLVKEQDQDQLIRLIFKATTAKGVRYIPYQRTIMQRSFKKVTYRNMIVRLKVASFNDIKRITPEYEDCKEIAEKFDLPLNTVYDEVKKLYQE</sequence>
<dbReference type="GO" id="GO:0016151">
    <property type="term" value="F:nickel cation binding"/>
    <property type="evidence" value="ECO:0007669"/>
    <property type="project" value="UniProtKB-UniRule"/>
</dbReference>
<keyword evidence="2" id="KW-0456">Lyase</keyword>
<dbReference type="GO" id="GO:0016829">
    <property type="term" value="F:lyase activity"/>
    <property type="evidence" value="ECO:0007669"/>
    <property type="project" value="UniProtKB-UniRule"/>
</dbReference>
<keyword evidence="1 2" id="KW-0533">Nickel</keyword>
<gene>
    <name evidence="2" type="primary">larC</name>
    <name evidence="3" type="ORF">IWT126_00830</name>
</gene>
<evidence type="ECO:0000313" key="4">
    <source>
        <dbReference type="Proteomes" id="UP000198402"/>
    </source>
</evidence>
<dbReference type="InterPro" id="IPR002822">
    <property type="entry name" value="Ni_insertion"/>
</dbReference>
<evidence type="ECO:0000313" key="3">
    <source>
        <dbReference type="EMBL" id="GAX00815.1"/>
    </source>
</evidence>
<accession>A0A1Z5IGC8</accession>
<evidence type="ECO:0000256" key="2">
    <source>
        <dbReference type="HAMAP-Rule" id="MF_01074"/>
    </source>
</evidence>
<dbReference type="Gene3D" id="3.30.70.1380">
    <property type="entry name" value="Transcriptional regulatory protein pf0864 domain like"/>
    <property type="match status" value="1"/>
</dbReference>
<evidence type="ECO:0000256" key="1">
    <source>
        <dbReference type="ARBA" id="ARBA00022596"/>
    </source>
</evidence>
<dbReference type="EMBL" id="BCMG01000003">
    <property type="protein sequence ID" value="GAX00815.1"/>
    <property type="molecule type" value="Genomic_DNA"/>
</dbReference>
<dbReference type="Pfam" id="PF01969">
    <property type="entry name" value="Ni_insertion"/>
    <property type="match status" value="1"/>
</dbReference>
<dbReference type="AlphaFoldDB" id="A0A1Z5IGC8"/>
<comment type="similarity">
    <text evidence="2">Belongs to the LarC family.</text>
</comment>
<dbReference type="PANTHER" id="PTHR36566">
    <property type="entry name" value="NICKEL INSERTION PROTEIN-RELATED"/>
    <property type="match status" value="1"/>
</dbReference>
<dbReference type="RefSeq" id="WP_054655287.1">
    <property type="nucleotide sequence ID" value="NZ_BBFL01000009.1"/>
</dbReference>
<dbReference type="NCBIfam" id="TIGR00299">
    <property type="entry name" value="nickel pincer cofactor biosynthesis protein LarC"/>
    <property type="match status" value="1"/>
</dbReference>
<name>A0A1Z5IGC8_9LACO</name>
<dbReference type="STRING" id="1302250.GCA_001313225_02088"/>
<dbReference type="OrthoDB" id="9765625at2"/>
<dbReference type="HAMAP" id="MF_01074">
    <property type="entry name" value="LarC"/>
    <property type="match status" value="1"/>
</dbReference>
<comment type="caution">
    <text evidence="3">The sequence shown here is derived from an EMBL/GenBank/DDBJ whole genome shotgun (WGS) entry which is preliminary data.</text>
</comment>
<comment type="catalytic activity">
    <reaction evidence="2">
        <text>Ni(II)-pyridinium-3,5-bisthiocarboxylate mononucleotide = pyridinium-3,5-bisthiocarboxylate mononucleotide + Ni(2+)</text>
        <dbReference type="Rhea" id="RHEA:54784"/>
        <dbReference type="ChEBI" id="CHEBI:49786"/>
        <dbReference type="ChEBI" id="CHEBI:137372"/>
        <dbReference type="ChEBI" id="CHEBI:137373"/>
        <dbReference type="EC" id="4.99.1.12"/>
    </reaction>
</comment>
<proteinExistence type="inferred from homology"/>
<protein>
    <recommendedName>
        <fullName evidence="2">Pyridinium-3,5-bisthiocarboxylic acid mononucleotide nickel insertion protein</fullName>
        <shortName evidence="2">P2TMN nickel insertion protein</shortName>
        <ecNumber evidence="2">4.99.1.12</ecNumber>
    </recommendedName>
    <alternativeName>
        <fullName evidence="2">Nickel-pincer cofactor biosynthesis protein LarC</fullName>
    </alternativeName>
</protein>
<dbReference type="EC" id="4.99.1.12" evidence="2"/>
<comment type="function">
    <text evidence="2">Involved in the biosynthesis of a nickel-pincer cofactor ((SCS)Ni(II) pincer complex). Binds Ni(2+), and functions in nickel delivery to pyridinium-3,5-bisthiocarboxylic acid mononucleotide (P2TMN), to form the mature cofactor. Is thus probably required for the activation of nickel-pincer cofactor-dependent enzymes.</text>
</comment>
<reference evidence="3 4" key="1">
    <citation type="submission" date="2015-11" db="EMBL/GenBank/DDBJ databases">
        <title>Draft genome sequences of new species of the genus Lactobacillus isolated from orchardgrass silage.</title>
        <authorList>
            <person name="Tohno M."/>
            <person name="Tanizawa Y."/>
            <person name="Arita M."/>
        </authorList>
    </citation>
    <scope>NUCLEOTIDE SEQUENCE [LARGE SCALE GENOMIC DNA]</scope>
    <source>
        <strain evidence="3 4">IWT126</strain>
    </source>
</reference>
<dbReference type="PANTHER" id="PTHR36566:SF1">
    <property type="entry name" value="PYRIDINIUM-3,5-BISTHIOCARBOXYLIC ACID MONONUCLEOTIDE NICKEL INSERTION PROTEIN"/>
    <property type="match status" value="1"/>
</dbReference>
<organism evidence="3 4">
    <name type="scientific">Secundilactobacillus silagei JCM 19001</name>
    <dbReference type="NCBI Taxonomy" id="1302250"/>
    <lineage>
        <taxon>Bacteria</taxon>
        <taxon>Bacillati</taxon>
        <taxon>Bacillota</taxon>
        <taxon>Bacilli</taxon>
        <taxon>Lactobacillales</taxon>
        <taxon>Lactobacillaceae</taxon>
        <taxon>Secundilactobacillus</taxon>
    </lineage>
</organism>
<dbReference type="GO" id="GO:0051604">
    <property type="term" value="P:protein maturation"/>
    <property type="evidence" value="ECO:0007669"/>
    <property type="project" value="UniProtKB-UniRule"/>
</dbReference>
<dbReference type="Gene3D" id="3.10.20.300">
    <property type="entry name" value="mk0293 like domain"/>
    <property type="match status" value="1"/>
</dbReference>
<dbReference type="Proteomes" id="UP000198402">
    <property type="component" value="Unassembled WGS sequence"/>
</dbReference>
<keyword evidence="4" id="KW-1185">Reference proteome</keyword>